<dbReference type="InterPro" id="IPR006612">
    <property type="entry name" value="THAP_Znf"/>
</dbReference>
<dbReference type="Proteomes" id="UP001151699">
    <property type="component" value="Chromosome B"/>
</dbReference>
<evidence type="ECO:0000256" key="7">
    <source>
        <dbReference type="ARBA" id="ARBA00023054"/>
    </source>
</evidence>
<comment type="similarity">
    <text evidence="2">Belongs to the THAP1 family.</text>
</comment>
<evidence type="ECO:0000256" key="3">
    <source>
        <dbReference type="ARBA" id="ARBA00022723"/>
    </source>
</evidence>
<reference evidence="15" key="1">
    <citation type="submission" date="2022-07" db="EMBL/GenBank/DDBJ databases">
        <authorList>
            <person name="Trinca V."/>
            <person name="Uliana J.V.C."/>
            <person name="Torres T.T."/>
            <person name="Ward R.J."/>
            <person name="Monesi N."/>
        </authorList>
    </citation>
    <scope>NUCLEOTIDE SEQUENCE</scope>
    <source>
        <strain evidence="15">HSMRA1968</strain>
        <tissue evidence="15">Whole embryos</tissue>
    </source>
</reference>
<dbReference type="Gene3D" id="6.20.210.20">
    <property type="entry name" value="THAP domain"/>
    <property type="match status" value="1"/>
</dbReference>
<name>A0A9Q0MZV3_9DIPT</name>
<keyword evidence="8 12" id="KW-0238">DNA-binding</keyword>
<dbReference type="EMBL" id="WJQU01000002">
    <property type="protein sequence ID" value="KAJ6640984.1"/>
    <property type="molecule type" value="Genomic_DNA"/>
</dbReference>
<dbReference type="PROSITE" id="PS50950">
    <property type="entry name" value="ZF_THAP"/>
    <property type="match status" value="1"/>
</dbReference>
<comment type="subcellular location">
    <subcellularLocation>
        <location evidence="1">Nucleus</location>
        <location evidence="1">Nucleoplasm</location>
    </subcellularLocation>
</comment>
<evidence type="ECO:0000313" key="15">
    <source>
        <dbReference type="EMBL" id="KAJ6640984.1"/>
    </source>
</evidence>
<proteinExistence type="inferred from homology"/>
<dbReference type="AlphaFoldDB" id="A0A9Q0MZV3"/>
<evidence type="ECO:0000256" key="1">
    <source>
        <dbReference type="ARBA" id="ARBA00004642"/>
    </source>
</evidence>
<evidence type="ECO:0000256" key="4">
    <source>
        <dbReference type="ARBA" id="ARBA00022771"/>
    </source>
</evidence>
<accession>A0A9Q0MZV3</accession>
<keyword evidence="4 12" id="KW-0863">Zinc-finger</keyword>
<evidence type="ECO:0000259" key="14">
    <source>
        <dbReference type="PROSITE" id="PS50950"/>
    </source>
</evidence>
<dbReference type="PANTHER" id="PTHR46600">
    <property type="entry name" value="THAP DOMAIN-CONTAINING"/>
    <property type="match status" value="1"/>
</dbReference>
<dbReference type="OrthoDB" id="6152242at2759"/>
<dbReference type="GO" id="GO:0008270">
    <property type="term" value="F:zinc ion binding"/>
    <property type="evidence" value="ECO:0007669"/>
    <property type="project" value="UniProtKB-KW"/>
</dbReference>
<evidence type="ECO:0000256" key="12">
    <source>
        <dbReference type="PROSITE-ProRule" id="PRU00309"/>
    </source>
</evidence>
<keyword evidence="11" id="KW-0131">Cell cycle</keyword>
<feature type="region of interest" description="Disordered" evidence="13">
    <location>
        <begin position="184"/>
        <end position="225"/>
    </location>
</feature>
<evidence type="ECO:0000313" key="16">
    <source>
        <dbReference type="Proteomes" id="UP001151699"/>
    </source>
</evidence>
<keyword evidence="6" id="KW-0805">Transcription regulation</keyword>
<evidence type="ECO:0000256" key="10">
    <source>
        <dbReference type="ARBA" id="ARBA00023242"/>
    </source>
</evidence>
<evidence type="ECO:0000256" key="6">
    <source>
        <dbReference type="ARBA" id="ARBA00023015"/>
    </source>
</evidence>
<dbReference type="SUPFAM" id="SSF57716">
    <property type="entry name" value="Glucocorticoid receptor-like (DNA-binding domain)"/>
    <property type="match status" value="1"/>
</dbReference>
<dbReference type="SMART" id="SM00692">
    <property type="entry name" value="DM3"/>
    <property type="match status" value="1"/>
</dbReference>
<keyword evidence="16" id="KW-1185">Reference proteome</keyword>
<keyword evidence="5" id="KW-0862">Zinc</keyword>
<organism evidence="15 16">
    <name type="scientific">Pseudolycoriella hygida</name>
    <dbReference type="NCBI Taxonomy" id="35572"/>
    <lineage>
        <taxon>Eukaryota</taxon>
        <taxon>Metazoa</taxon>
        <taxon>Ecdysozoa</taxon>
        <taxon>Arthropoda</taxon>
        <taxon>Hexapoda</taxon>
        <taxon>Insecta</taxon>
        <taxon>Pterygota</taxon>
        <taxon>Neoptera</taxon>
        <taxon>Endopterygota</taxon>
        <taxon>Diptera</taxon>
        <taxon>Nematocera</taxon>
        <taxon>Sciaroidea</taxon>
        <taxon>Sciaridae</taxon>
        <taxon>Pseudolycoriella</taxon>
    </lineage>
</organism>
<dbReference type="PANTHER" id="PTHR46600:SF1">
    <property type="entry name" value="THAP DOMAIN-CONTAINING PROTEIN 1"/>
    <property type="match status" value="1"/>
</dbReference>
<feature type="compositionally biased region" description="Polar residues" evidence="13">
    <location>
        <begin position="216"/>
        <end position="225"/>
    </location>
</feature>
<feature type="domain" description="THAP-type" evidence="14">
    <location>
        <begin position="8"/>
        <end position="94"/>
    </location>
</feature>
<gene>
    <name evidence="15" type="ORF">Bhyg_05917</name>
</gene>
<comment type="caution">
    <text evidence="15">The sequence shown here is derived from an EMBL/GenBank/DDBJ whole genome shotgun (WGS) entry which is preliminary data.</text>
</comment>
<dbReference type="SMART" id="SM00980">
    <property type="entry name" value="THAP"/>
    <property type="match status" value="1"/>
</dbReference>
<evidence type="ECO:0000256" key="8">
    <source>
        <dbReference type="ARBA" id="ARBA00023125"/>
    </source>
</evidence>
<evidence type="ECO:0000256" key="11">
    <source>
        <dbReference type="ARBA" id="ARBA00023306"/>
    </source>
</evidence>
<keyword evidence="7" id="KW-0175">Coiled coil</keyword>
<keyword evidence="10" id="KW-0539">Nucleus</keyword>
<dbReference type="Pfam" id="PF05485">
    <property type="entry name" value="THAP"/>
    <property type="match status" value="1"/>
</dbReference>
<evidence type="ECO:0000256" key="13">
    <source>
        <dbReference type="SAM" id="MobiDB-lite"/>
    </source>
</evidence>
<keyword evidence="3" id="KW-0479">Metal-binding</keyword>
<evidence type="ECO:0000256" key="5">
    <source>
        <dbReference type="ARBA" id="ARBA00022833"/>
    </source>
</evidence>
<evidence type="ECO:0000256" key="9">
    <source>
        <dbReference type="ARBA" id="ARBA00023163"/>
    </source>
</evidence>
<protein>
    <recommendedName>
        <fullName evidence="14">THAP-type domain-containing protein</fullName>
    </recommendedName>
</protein>
<dbReference type="GO" id="GO:0043565">
    <property type="term" value="F:sequence-specific DNA binding"/>
    <property type="evidence" value="ECO:0007669"/>
    <property type="project" value="InterPro"/>
</dbReference>
<dbReference type="InterPro" id="IPR026516">
    <property type="entry name" value="THAP1/10"/>
</dbReference>
<dbReference type="InterPro" id="IPR038441">
    <property type="entry name" value="THAP_Znf_sf"/>
</dbReference>
<evidence type="ECO:0000256" key="2">
    <source>
        <dbReference type="ARBA" id="ARBA00006177"/>
    </source>
</evidence>
<dbReference type="GO" id="GO:0005654">
    <property type="term" value="C:nucleoplasm"/>
    <property type="evidence" value="ECO:0007669"/>
    <property type="project" value="UniProtKB-SubCell"/>
</dbReference>
<feature type="compositionally biased region" description="Basic residues" evidence="13">
    <location>
        <begin position="184"/>
        <end position="201"/>
    </location>
</feature>
<sequence length="343" mass="38675">MNVSGKSKKNCNSCCVPGCKSNSTPSFRNRGGRITTFKLPRNEKRRKEWIQAIPRRKYPPTVNHNVCILHFNEEDFSRNNRRIDLKKSAVPSIFPFVNGQRNDDNSDVNDEVWLEYMRHRTELLGNGSEDKSEDLPTASTSDISRILIERLRIPGSKYFGINTDVIIDPDSDIESDVVESKSTIKVKKSPKNRKEKVRNRNSKTSIVKDSSRTLEENSSISPMLTDDNTCVSKNEEEFGAMVSSKLSLMSPMQRLISQKIISEIVLKGQLNLLQSSSHPVVVSGYTKNKFINPATDCSISLCDSDDTKDGDCDPLMFLEKQKMACDENVETFTEADGSWSDSD</sequence>
<keyword evidence="9" id="KW-0804">Transcription</keyword>